<dbReference type="InterPro" id="IPR003439">
    <property type="entry name" value="ABC_transporter-like_ATP-bd"/>
</dbReference>
<dbReference type="PROSITE" id="PS50893">
    <property type="entry name" value="ABC_TRANSPORTER_2"/>
    <property type="match status" value="1"/>
</dbReference>
<keyword evidence="2 8" id="KW-0813">Transport</keyword>
<evidence type="ECO:0000256" key="4">
    <source>
        <dbReference type="ARBA" id="ARBA00022741"/>
    </source>
</evidence>
<dbReference type="EMBL" id="JACSQY010000002">
    <property type="protein sequence ID" value="MBD7907619.1"/>
    <property type="molecule type" value="Genomic_DNA"/>
</dbReference>
<keyword evidence="6 7" id="KW-0129">CBS domain</keyword>
<dbReference type="InterPro" id="IPR017871">
    <property type="entry name" value="ABC_transporter-like_CS"/>
</dbReference>
<gene>
    <name evidence="11" type="ORF">H9659_04630</name>
</gene>
<comment type="similarity">
    <text evidence="1 8">Belongs to the ABC transporter superfamily.</text>
</comment>
<keyword evidence="8" id="KW-1003">Cell membrane</keyword>
<comment type="caution">
    <text evidence="11">The sequence shown here is derived from an EMBL/GenBank/DDBJ whole genome shotgun (WGS) entry which is preliminary data.</text>
</comment>
<dbReference type="CDD" id="cd03295">
    <property type="entry name" value="ABC_OpuCA_Osmoprotection"/>
    <property type="match status" value="1"/>
</dbReference>
<feature type="domain" description="CBS" evidence="10">
    <location>
        <begin position="314"/>
        <end position="370"/>
    </location>
</feature>
<dbReference type="Gene3D" id="3.40.50.300">
    <property type="entry name" value="P-loop containing nucleotide triphosphate hydrolases"/>
    <property type="match status" value="1"/>
</dbReference>
<comment type="catalytic activity">
    <reaction evidence="8">
        <text>a quaternary ammonium(out) + ATP + H2O = a quaternary ammonium(in) + ADP + phosphate + H(+)</text>
        <dbReference type="Rhea" id="RHEA:11036"/>
        <dbReference type="ChEBI" id="CHEBI:15377"/>
        <dbReference type="ChEBI" id="CHEBI:15378"/>
        <dbReference type="ChEBI" id="CHEBI:30616"/>
        <dbReference type="ChEBI" id="CHEBI:35267"/>
        <dbReference type="ChEBI" id="CHEBI:43474"/>
        <dbReference type="ChEBI" id="CHEBI:456216"/>
    </reaction>
</comment>
<dbReference type="PROSITE" id="PS51371">
    <property type="entry name" value="CBS"/>
    <property type="match status" value="2"/>
</dbReference>
<keyword evidence="4 8" id="KW-0547">Nucleotide-binding</keyword>
<organism evidence="11 12">
    <name type="scientific">Sporosarcina gallistercoris</name>
    <dbReference type="NCBI Taxonomy" id="2762245"/>
    <lineage>
        <taxon>Bacteria</taxon>
        <taxon>Bacillati</taxon>
        <taxon>Bacillota</taxon>
        <taxon>Bacilli</taxon>
        <taxon>Bacillales</taxon>
        <taxon>Caryophanaceae</taxon>
        <taxon>Sporosarcina</taxon>
    </lineage>
</organism>
<dbReference type="SMART" id="SM00116">
    <property type="entry name" value="CBS"/>
    <property type="match status" value="2"/>
</dbReference>
<dbReference type="Gene3D" id="3.10.580.10">
    <property type="entry name" value="CBS-domain"/>
    <property type="match status" value="1"/>
</dbReference>
<evidence type="ECO:0000256" key="5">
    <source>
        <dbReference type="ARBA" id="ARBA00022840"/>
    </source>
</evidence>
<dbReference type="SUPFAM" id="SSF52540">
    <property type="entry name" value="P-loop containing nucleoside triphosphate hydrolases"/>
    <property type="match status" value="1"/>
</dbReference>
<evidence type="ECO:0000256" key="8">
    <source>
        <dbReference type="RuleBase" id="RU369116"/>
    </source>
</evidence>
<keyword evidence="8" id="KW-0472">Membrane</keyword>
<dbReference type="SMART" id="SM00382">
    <property type="entry name" value="AAA"/>
    <property type="match status" value="1"/>
</dbReference>
<dbReference type="InterPro" id="IPR027417">
    <property type="entry name" value="P-loop_NTPase"/>
</dbReference>
<dbReference type="InterPro" id="IPR003593">
    <property type="entry name" value="AAA+_ATPase"/>
</dbReference>
<dbReference type="GO" id="GO:0005524">
    <property type="term" value="F:ATP binding"/>
    <property type="evidence" value="ECO:0007669"/>
    <property type="project" value="UniProtKB-KW"/>
</dbReference>
<dbReference type="PANTHER" id="PTHR43117:SF4">
    <property type="entry name" value="OSMOPROTECTANT IMPORT ATP-BINDING PROTEIN OSMV"/>
    <property type="match status" value="1"/>
</dbReference>
<accession>A0ABR8PHG9</accession>
<comment type="subcellular location">
    <subcellularLocation>
        <location evidence="8">Cell inner membrane</location>
        <topology evidence="8">Peripheral membrane protein</topology>
    </subcellularLocation>
</comment>
<keyword evidence="5 8" id="KW-0067">ATP-binding</keyword>
<keyword evidence="12" id="KW-1185">Reference proteome</keyword>
<protein>
    <recommendedName>
        <fullName evidence="8">Quaternary amine transport ATP-binding protein</fullName>
        <ecNumber evidence="8">7.6.2.9</ecNumber>
    </recommendedName>
</protein>
<evidence type="ECO:0000313" key="11">
    <source>
        <dbReference type="EMBL" id="MBD7907619.1"/>
    </source>
</evidence>
<proteinExistence type="inferred from homology"/>
<dbReference type="Proteomes" id="UP000659496">
    <property type="component" value="Unassembled WGS sequence"/>
</dbReference>
<sequence length="370" mass="42217">MITFENVSKKYPDGFEALKNLSFDIQQGELFVLIGPSGSGKTTTMKMINRLIEPTGGEIKIDGKSVSSVNPVELRRSIGYVIQHIGLLPHMTIRENVGLVPQLKKMEEKDYHHKVDELMMMVGLDPVTYADRYPQELSGGQQQRIGVIRAMAAEPQIILMDEPFSALDPISREQLQDELVKLQRDVKKTIVFVTHDMDEALKIADRVCIMKDGEIVQIDSPEAILRRPANEFVRNFIGEDRLNEAIVLPSLESLLIKPISTLYKRGLAESLKTMQKKRVDTLIVVDEKDRYLGVASIWDVQKHFNDETLTLNDIKRTDHQKFYIDEPVGEIFTKLNESSYWFIPVVDRDEKLLGLVSRSSLVEYIVDEML</sequence>
<evidence type="ECO:0000259" key="10">
    <source>
        <dbReference type="PROSITE" id="PS51371"/>
    </source>
</evidence>
<dbReference type="PROSITE" id="PS00211">
    <property type="entry name" value="ABC_TRANSPORTER_1"/>
    <property type="match status" value="1"/>
</dbReference>
<comment type="subunit">
    <text evidence="8">The complex is probably composed of two ATP-binding proteins, two transmembrane proteins and a solute-binding protein.</text>
</comment>
<dbReference type="InterPro" id="IPR000644">
    <property type="entry name" value="CBS_dom"/>
</dbReference>
<dbReference type="PANTHER" id="PTHR43117">
    <property type="entry name" value="OSMOPROTECTANT IMPORT ATP-BINDING PROTEIN OSMV"/>
    <property type="match status" value="1"/>
</dbReference>
<evidence type="ECO:0000256" key="1">
    <source>
        <dbReference type="ARBA" id="ARBA00005417"/>
    </source>
</evidence>
<reference evidence="11 12" key="1">
    <citation type="submission" date="2020-08" db="EMBL/GenBank/DDBJ databases">
        <title>A Genomic Blueprint of the Chicken Gut Microbiome.</title>
        <authorList>
            <person name="Gilroy R."/>
            <person name="Ravi A."/>
            <person name="Getino M."/>
            <person name="Pursley I."/>
            <person name="Horton D.L."/>
            <person name="Alikhan N.-F."/>
            <person name="Baker D."/>
            <person name="Gharbi K."/>
            <person name="Hall N."/>
            <person name="Watson M."/>
            <person name="Adriaenssens E.M."/>
            <person name="Foster-Nyarko E."/>
            <person name="Jarju S."/>
            <person name="Secka A."/>
            <person name="Antonio M."/>
            <person name="Oren A."/>
            <person name="Chaudhuri R."/>
            <person name="La Ragione R.M."/>
            <person name="Hildebrand F."/>
            <person name="Pallen M.J."/>
        </authorList>
    </citation>
    <scope>NUCLEOTIDE SEQUENCE [LARGE SCALE GENOMIC DNA]</scope>
    <source>
        <strain evidence="11 12">Sa3CUA8</strain>
    </source>
</reference>
<evidence type="ECO:0000259" key="9">
    <source>
        <dbReference type="PROSITE" id="PS50893"/>
    </source>
</evidence>
<dbReference type="RefSeq" id="WP_191688755.1">
    <property type="nucleotide sequence ID" value="NZ_JACSQY010000002.1"/>
</dbReference>
<dbReference type="EC" id="7.6.2.9" evidence="8"/>
<dbReference type="SUPFAM" id="SSF54631">
    <property type="entry name" value="CBS-domain pair"/>
    <property type="match status" value="1"/>
</dbReference>
<dbReference type="InterPro" id="IPR046342">
    <property type="entry name" value="CBS_dom_sf"/>
</dbReference>
<evidence type="ECO:0000256" key="2">
    <source>
        <dbReference type="ARBA" id="ARBA00022448"/>
    </source>
</evidence>
<evidence type="ECO:0000256" key="7">
    <source>
        <dbReference type="PROSITE-ProRule" id="PRU00703"/>
    </source>
</evidence>
<keyword evidence="8" id="KW-0997">Cell inner membrane</keyword>
<dbReference type="InterPro" id="IPR005892">
    <property type="entry name" value="Gly-betaine_transp_ATP-bd"/>
</dbReference>
<evidence type="ECO:0000256" key="3">
    <source>
        <dbReference type="ARBA" id="ARBA00022737"/>
    </source>
</evidence>
<name>A0ABR8PHG9_9BACL</name>
<keyword evidence="3" id="KW-0677">Repeat</keyword>
<feature type="domain" description="CBS" evidence="10">
    <location>
        <begin position="247"/>
        <end position="311"/>
    </location>
</feature>
<evidence type="ECO:0000313" key="12">
    <source>
        <dbReference type="Proteomes" id="UP000659496"/>
    </source>
</evidence>
<dbReference type="Pfam" id="PF00005">
    <property type="entry name" value="ABC_tran"/>
    <property type="match status" value="1"/>
</dbReference>
<feature type="domain" description="ABC transporter" evidence="9">
    <location>
        <begin position="2"/>
        <end position="237"/>
    </location>
</feature>
<dbReference type="Pfam" id="PF00571">
    <property type="entry name" value="CBS"/>
    <property type="match status" value="2"/>
</dbReference>
<evidence type="ECO:0000256" key="6">
    <source>
        <dbReference type="ARBA" id="ARBA00023122"/>
    </source>
</evidence>
<dbReference type="NCBIfam" id="TIGR01186">
    <property type="entry name" value="proV"/>
    <property type="match status" value="1"/>
</dbReference>